<dbReference type="Pfam" id="PF00931">
    <property type="entry name" value="NB-ARC"/>
    <property type="match status" value="1"/>
</dbReference>
<feature type="domain" description="NB-ARC" evidence="1">
    <location>
        <begin position="38"/>
        <end position="150"/>
    </location>
</feature>
<comment type="caution">
    <text evidence="3">The sequence shown here is derived from an EMBL/GenBank/DDBJ whole genome shotgun (WGS) entry which is preliminary data.</text>
</comment>
<dbReference type="Gene3D" id="1.25.40.10">
    <property type="entry name" value="Tetratricopeptide repeat domain"/>
    <property type="match status" value="1"/>
</dbReference>
<accession>A0A3A4B6W9</accession>
<reference evidence="3 4" key="1">
    <citation type="submission" date="2018-09" db="EMBL/GenBank/DDBJ databases">
        <title>YIM 75507 draft genome.</title>
        <authorList>
            <person name="Tang S."/>
            <person name="Feng Y."/>
        </authorList>
    </citation>
    <scope>NUCLEOTIDE SEQUENCE [LARGE SCALE GENOMIC DNA]</scope>
    <source>
        <strain evidence="3 4">YIM 75507</strain>
    </source>
</reference>
<dbReference type="EMBL" id="QZEY01000002">
    <property type="protein sequence ID" value="RJL34317.1"/>
    <property type="molecule type" value="Genomic_DNA"/>
</dbReference>
<protein>
    <submittedName>
        <fullName evidence="3">ATPase</fullName>
    </submittedName>
</protein>
<organism evidence="3 4">
    <name type="scientific">Bailinhaonella thermotolerans</name>
    <dbReference type="NCBI Taxonomy" id="1070861"/>
    <lineage>
        <taxon>Bacteria</taxon>
        <taxon>Bacillati</taxon>
        <taxon>Actinomycetota</taxon>
        <taxon>Actinomycetes</taxon>
        <taxon>Streptosporangiales</taxon>
        <taxon>Streptosporangiaceae</taxon>
        <taxon>Bailinhaonella</taxon>
    </lineage>
</organism>
<dbReference type="PANTHER" id="PTHR47691">
    <property type="entry name" value="REGULATOR-RELATED"/>
    <property type="match status" value="1"/>
</dbReference>
<evidence type="ECO:0000313" key="4">
    <source>
        <dbReference type="Proteomes" id="UP000265768"/>
    </source>
</evidence>
<dbReference type="InterPro" id="IPR011990">
    <property type="entry name" value="TPR-like_helical_dom_sf"/>
</dbReference>
<dbReference type="PRINTS" id="PR00364">
    <property type="entry name" value="DISEASERSIST"/>
</dbReference>
<dbReference type="InterPro" id="IPR058852">
    <property type="entry name" value="HTH_77"/>
</dbReference>
<dbReference type="RefSeq" id="WP_119925618.1">
    <property type="nucleotide sequence ID" value="NZ_QZEY01000002.1"/>
</dbReference>
<evidence type="ECO:0000259" key="1">
    <source>
        <dbReference type="Pfam" id="PF00931"/>
    </source>
</evidence>
<evidence type="ECO:0000259" key="2">
    <source>
        <dbReference type="Pfam" id="PF25872"/>
    </source>
</evidence>
<dbReference type="OrthoDB" id="3194665at2"/>
<dbReference type="InterPro" id="IPR027417">
    <property type="entry name" value="P-loop_NTPase"/>
</dbReference>
<dbReference type="Pfam" id="PF25872">
    <property type="entry name" value="HTH_77"/>
    <property type="match status" value="1"/>
</dbReference>
<keyword evidence="4" id="KW-1185">Reference proteome</keyword>
<dbReference type="SUPFAM" id="SSF48452">
    <property type="entry name" value="TPR-like"/>
    <property type="match status" value="1"/>
</dbReference>
<feature type="domain" description="Winged helix-turn-helix" evidence="2">
    <location>
        <begin position="273"/>
        <end position="350"/>
    </location>
</feature>
<dbReference type="Proteomes" id="UP000265768">
    <property type="component" value="Unassembled WGS sequence"/>
</dbReference>
<proteinExistence type="predicted"/>
<dbReference type="PANTHER" id="PTHR47691:SF3">
    <property type="entry name" value="HTH-TYPE TRANSCRIPTIONAL REGULATOR RV0890C-RELATED"/>
    <property type="match status" value="1"/>
</dbReference>
<evidence type="ECO:0000313" key="3">
    <source>
        <dbReference type="EMBL" id="RJL34317.1"/>
    </source>
</evidence>
<sequence>MGSPATWRRDGNVPDDHPPFVGRAQLLTTVEAAVRGHRLVTLHGMGGIGKTRLAIEVARRMRDGFHDGTWLVDLSHVRDPELIVPTISEALHLDDRTAAAPLDTLVGYLGDKELLLILDTCDRLIVPCRAVVERIIAETAYTRLLATSRQELDVTGEYTLSVQPLQVPAPSPQITDLRANESVALFTERARVLSPDFEVNLGNMEQVGELCRRLEGVPLAITLAAARLSDLTLDDLLDRSPTPLAVLENPAGSGGEPRQDTMMGSIGWSHELLEPHEKHLWARLSVFPADFDLDAAQEICAADGPLARDKMLGALTSLAEKAVLMRRESPPMGARYRLIETIRQYGEHWLRELGDGLQQRLAERHRDYYAGLARMGEDAWSGPDQVEWYQRMRMERPNLHAAMDYCATTPGEAARGQELAASLWFLWVGCGLAKEGHHYLSRLLEAGAEPSRARCRALWVHSYVATALGDPTTALQRAVECRQQALAIGDAEALVFADKMFGTACYLQEDYPAAQACLQSMIEFHGQERDLNPGLLPAIVELALVHNDQGAPDAAASLLADCVQFCEERGESWLRSYAYFAQARTFRNLKRHSEAQHSARESLRIKLRFRDTLGILLCIEELAQISAEDGQAERATRLLGAAQANWGQFGSPLLHSSRFRDEHEQCKDMCRAMLGGQPEFDEQFVRGARLDLDMAIRYALDTTR</sequence>
<name>A0A3A4B6W9_9ACTN</name>
<dbReference type="Gene3D" id="3.40.50.300">
    <property type="entry name" value="P-loop containing nucleotide triphosphate hydrolases"/>
    <property type="match status" value="1"/>
</dbReference>
<dbReference type="AlphaFoldDB" id="A0A3A4B6W9"/>
<gene>
    <name evidence="3" type="ORF">D5H75_07660</name>
</gene>
<dbReference type="InterPro" id="IPR002182">
    <property type="entry name" value="NB-ARC"/>
</dbReference>
<dbReference type="GO" id="GO:0043531">
    <property type="term" value="F:ADP binding"/>
    <property type="evidence" value="ECO:0007669"/>
    <property type="project" value="InterPro"/>
</dbReference>
<dbReference type="SUPFAM" id="SSF52540">
    <property type="entry name" value="P-loop containing nucleoside triphosphate hydrolases"/>
    <property type="match status" value="1"/>
</dbReference>